<sequence>MVKIPKADLLAKISFLLLIFFTFFPTGIPFQEKMQERGVDEISSSNIINQILYLTIFVLAFLSAIPIRNKIFSVIIKEKWLSIFLLWAGMTIFWSSFPDVSFKRYFQVLTFYLTIISFLIYFPSITSLIKLIKPIIYSYILLTILVVISIPDAKDPAFGTWRGLTSHKNSLGQIGVILTIFNLIFFTSEENLNKKVISFIFFLFSIIITVGAVSSTSITSLFILLTISSIFYVKKKIFEPIGLSYFLSFFLIITGLISIVLLFTFIPNLTDYIEGIFGKDDAFYDRGKLWKFMLWEISGHPLWGCGFQGFWVIESPKIQMLYRTFIWLPIQAHNGYLDIINEIGIIGLLLFLVVIINYLVISYKKGRIELWVWFLINPLIISLTESTLFRPGHKSTVFLILSYLLLHLGKNKEEII</sequence>
<feature type="transmembrane region" description="Helical" evidence="5">
    <location>
        <begin position="343"/>
        <end position="363"/>
    </location>
</feature>
<dbReference type="InterPro" id="IPR007016">
    <property type="entry name" value="O-antigen_ligase-rel_domated"/>
</dbReference>
<dbReference type="EMBL" id="DSVI01000007">
    <property type="protein sequence ID" value="HGT47625.1"/>
    <property type="molecule type" value="Genomic_DNA"/>
</dbReference>
<keyword evidence="2 5" id="KW-0812">Transmembrane</keyword>
<feature type="domain" description="O-antigen ligase-related" evidence="6">
    <location>
        <begin position="201"/>
        <end position="352"/>
    </location>
</feature>
<feature type="transmembrane region" description="Helical" evidence="5">
    <location>
        <begin position="80"/>
        <end position="98"/>
    </location>
</feature>
<reference evidence="7" key="1">
    <citation type="journal article" date="2020" name="mSystems">
        <title>Genome- and Community-Level Interaction Insights into Carbon Utilization and Element Cycling Functions of Hydrothermarchaeota in Hydrothermal Sediment.</title>
        <authorList>
            <person name="Zhou Z."/>
            <person name="Liu Y."/>
            <person name="Xu W."/>
            <person name="Pan J."/>
            <person name="Luo Z.H."/>
            <person name="Li M."/>
        </authorList>
    </citation>
    <scope>NUCLEOTIDE SEQUENCE [LARGE SCALE GENOMIC DNA]</scope>
    <source>
        <strain evidence="7">SpSt-500</strain>
    </source>
</reference>
<feature type="transmembrane region" description="Helical" evidence="5">
    <location>
        <begin position="104"/>
        <end position="122"/>
    </location>
</feature>
<evidence type="ECO:0000256" key="4">
    <source>
        <dbReference type="ARBA" id="ARBA00023136"/>
    </source>
</evidence>
<evidence type="ECO:0000256" key="3">
    <source>
        <dbReference type="ARBA" id="ARBA00022989"/>
    </source>
</evidence>
<dbReference type="AlphaFoldDB" id="A0A832DGK9"/>
<dbReference type="InterPro" id="IPR051533">
    <property type="entry name" value="WaaL-like"/>
</dbReference>
<dbReference type="GO" id="GO:0016020">
    <property type="term" value="C:membrane"/>
    <property type="evidence" value="ECO:0007669"/>
    <property type="project" value="UniProtKB-SubCell"/>
</dbReference>
<feature type="transmembrane region" description="Helical" evidence="5">
    <location>
        <begin position="50"/>
        <end position="68"/>
    </location>
</feature>
<keyword evidence="4 5" id="KW-0472">Membrane</keyword>
<dbReference type="GO" id="GO:0016874">
    <property type="term" value="F:ligase activity"/>
    <property type="evidence" value="ECO:0007669"/>
    <property type="project" value="UniProtKB-KW"/>
</dbReference>
<feature type="transmembrane region" description="Helical" evidence="5">
    <location>
        <begin position="9"/>
        <end position="30"/>
    </location>
</feature>
<accession>A0A832DGK9</accession>
<dbReference type="Pfam" id="PF04932">
    <property type="entry name" value="Wzy_C"/>
    <property type="match status" value="1"/>
</dbReference>
<keyword evidence="3 5" id="KW-1133">Transmembrane helix</keyword>
<feature type="transmembrane region" description="Helical" evidence="5">
    <location>
        <begin position="245"/>
        <end position="266"/>
    </location>
</feature>
<evidence type="ECO:0000259" key="6">
    <source>
        <dbReference type="Pfam" id="PF04932"/>
    </source>
</evidence>
<name>A0A832DGK9_9BACT</name>
<evidence type="ECO:0000256" key="2">
    <source>
        <dbReference type="ARBA" id="ARBA00022692"/>
    </source>
</evidence>
<feature type="transmembrane region" description="Helical" evidence="5">
    <location>
        <begin position="370"/>
        <end position="389"/>
    </location>
</feature>
<dbReference type="PANTHER" id="PTHR37422">
    <property type="entry name" value="TEICHURONIC ACID BIOSYNTHESIS PROTEIN TUAE"/>
    <property type="match status" value="1"/>
</dbReference>
<comment type="caution">
    <text evidence="7">The sequence shown here is derived from an EMBL/GenBank/DDBJ whole genome shotgun (WGS) entry which is preliminary data.</text>
</comment>
<evidence type="ECO:0000256" key="1">
    <source>
        <dbReference type="ARBA" id="ARBA00004141"/>
    </source>
</evidence>
<comment type="subcellular location">
    <subcellularLocation>
        <location evidence="1">Membrane</location>
        <topology evidence="1">Multi-pass membrane protein</topology>
    </subcellularLocation>
</comment>
<proteinExistence type="predicted"/>
<evidence type="ECO:0000313" key="7">
    <source>
        <dbReference type="EMBL" id="HGT47625.1"/>
    </source>
</evidence>
<feature type="transmembrane region" description="Helical" evidence="5">
    <location>
        <begin position="200"/>
        <end position="233"/>
    </location>
</feature>
<keyword evidence="7" id="KW-0436">Ligase</keyword>
<gene>
    <name evidence="7" type="ORF">ENS56_06295</name>
</gene>
<protein>
    <submittedName>
        <fullName evidence="7">O-antigen ligase family protein</fullName>
    </submittedName>
</protein>
<feature type="transmembrane region" description="Helical" evidence="5">
    <location>
        <begin position="171"/>
        <end position="188"/>
    </location>
</feature>
<dbReference type="PANTHER" id="PTHR37422:SF17">
    <property type="entry name" value="O-ANTIGEN LIGASE"/>
    <property type="match status" value="1"/>
</dbReference>
<evidence type="ECO:0000256" key="5">
    <source>
        <dbReference type="SAM" id="Phobius"/>
    </source>
</evidence>
<feature type="transmembrane region" description="Helical" evidence="5">
    <location>
        <begin position="134"/>
        <end position="151"/>
    </location>
</feature>
<organism evidence="7">
    <name type="scientific">Ignavibacterium album</name>
    <dbReference type="NCBI Taxonomy" id="591197"/>
    <lineage>
        <taxon>Bacteria</taxon>
        <taxon>Pseudomonadati</taxon>
        <taxon>Ignavibacteriota</taxon>
        <taxon>Ignavibacteria</taxon>
        <taxon>Ignavibacteriales</taxon>
        <taxon>Ignavibacteriaceae</taxon>
        <taxon>Ignavibacterium</taxon>
    </lineage>
</organism>